<sequence>MMKKNIILKVLFVTTSLVLSFSVLSEPGSNGPGAAGMHKCSFHYEAPWGLVPEGTLEACKGSPNWGSAYNQHIKDTEEVVNGQLKSHNPEHCVVTEPFS</sequence>
<organism evidence="2 3">
    <name type="scientific">Marinicella litoralis</name>
    <dbReference type="NCBI Taxonomy" id="644220"/>
    <lineage>
        <taxon>Bacteria</taxon>
        <taxon>Pseudomonadati</taxon>
        <taxon>Pseudomonadota</taxon>
        <taxon>Gammaproteobacteria</taxon>
        <taxon>Lysobacterales</taxon>
        <taxon>Marinicellaceae</taxon>
        <taxon>Marinicella</taxon>
    </lineage>
</organism>
<dbReference type="EMBL" id="SNZB01000003">
    <property type="protein sequence ID" value="TDR20488.1"/>
    <property type="molecule type" value="Genomic_DNA"/>
</dbReference>
<evidence type="ECO:0008006" key="4">
    <source>
        <dbReference type="Google" id="ProtNLM"/>
    </source>
</evidence>
<name>A0A4R6XVK0_9GAMM</name>
<proteinExistence type="predicted"/>
<keyword evidence="3" id="KW-1185">Reference proteome</keyword>
<dbReference type="AlphaFoldDB" id="A0A4R6XVK0"/>
<feature type="signal peptide" evidence="1">
    <location>
        <begin position="1"/>
        <end position="25"/>
    </location>
</feature>
<accession>A0A4R6XVK0</accession>
<evidence type="ECO:0000256" key="1">
    <source>
        <dbReference type="SAM" id="SignalP"/>
    </source>
</evidence>
<comment type="caution">
    <text evidence="2">The sequence shown here is derived from an EMBL/GenBank/DDBJ whole genome shotgun (WGS) entry which is preliminary data.</text>
</comment>
<protein>
    <recommendedName>
        <fullName evidence="4">Secreted protein</fullName>
    </recommendedName>
</protein>
<reference evidence="2 3" key="1">
    <citation type="submission" date="2019-03" db="EMBL/GenBank/DDBJ databases">
        <title>Genomic Encyclopedia of Type Strains, Phase IV (KMG-IV): sequencing the most valuable type-strain genomes for metagenomic binning, comparative biology and taxonomic classification.</title>
        <authorList>
            <person name="Goeker M."/>
        </authorList>
    </citation>
    <scope>NUCLEOTIDE SEQUENCE [LARGE SCALE GENOMIC DNA]</scope>
    <source>
        <strain evidence="2 3">DSM 25488</strain>
    </source>
</reference>
<gene>
    <name evidence="2" type="ORF">C8D91_1462</name>
</gene>
<evidence type="ECO:0000313" key="3">
    <source>
        <dbReference type="Proteomes" id="UP000295724"/>
    </source>
</evidence>
<feature type="chain" id="PRO_5020831375" description="Secreted protein" evidence="1">
    <location>
        <begin position="26"/>
        <end position="99"/>
    </location>
</feature>
<evidence type="ECO:0000313" key="2">
    <source>
        <dbReference type="EMBL" id="TDR20488.1"/>
    </source>
</evidence>
<dbReference type="Proteomes" id="UP000295724">
    <property type="component" value="Unassembled WGS sequence"/>
</dbReference>
<keyword evidence="1" id="KW-0732">Signal</keyword>